<dbReference type="AlphaFoldDB" id="A0A0A7PHN9"/>
<dbReference type="EMBL" id="CP009122">
    <property type="protein sequence ID" value="AJA07467.1"/>
    <property type="molecule type" value="Genomic_DNA"/>
</dbReference>
<accession>A0A0A7PHN9</accession>
<reference evidence="1 2" key="1">
    <citation type="journal article" date="2015" name="Int. J. Syst. Evol. Microbiol.">
        <title>Description of Sphingopyxis fribergensis sp. nov. - a soil bacterium with the ability to degrade styrene and phenylacetic acid.</title>
        <authorList>
            <person name="Oelschlagel M."/>
            <person name="Ruckert C."/>
            <person name="Kalinowski J."/>
            <person name="Schmidt G."/>
            <person name="Schlomann M."/>
            <person name="Tischler D."/>
        </authorList>
    </citation>
    <scope>NUCLEOTIDE SEQUENCE [LARGE SCALE GENOMIC DNA]</scope>
    <source>
        <strain evidence="1 2">Kp5.2</strain>
    </source>
</reference>
<gene>
    <name evidence="1" type="ORF">SKP52_02680</name>
</gene>
<dbReference type="OrthoDB" id="6976379at2"/>
<evidence type="ECO:0000313" key="2">
    <source>
        <dbReference type="Proteomes" id="UP000030907"/>
    </source>
</evidence>
<proteinExistence type="predicted"/>
<protein>
    <submittedName>
        <fullName evidence="1">Uncharacterized protein</fullName>
    </submittedName>
</protein>
<organism evidence="1 2">
    <name type="scientific">Sphingopyxis fribergensis</name>
    <dbReference type="NCBI Taxonomy" id="1515612"/>
    <lineage>
        <taxon>Bacteria</taxon>
        <taxon>Pseudomonadati</taxon>
        <taxon>Pseudomonadota</taxon>
        <taxon>Alphaproteobacteria</taxon>
        <taxon>Sphingomonadales</taxon>
        <taxon>Sphingomonadaceae</taxon>
        <taxon>Sphingopyxis</taxon>
    </lineage>
</organism>
<dbReference type="KEGG" id="sphk:SKP52_02680"/>
<dbReference type="RefSeq" id="WP_039571428.1">
    <property type="nucleotide sequence ID" value="NZ_CP009122.1"/>
</dbReference>
<dbReference type="Proteomes" id="UP000030907">
    <property type="component" value="Chromosome"/>
</dbReference>
<dbReference type="STRING" id="1515612.SKP52_02680"/>
<name>A0A0A7PHN9_9SPHN</name>
<dbReference type="Gene3D" id="4.10.410.40">
    <property type="match status" value="1"/>
</dbReference>
<evidence type="ECO:0000313" key="1">
    <source>
        <dbReference type="EMBL" id="AJA07467.1"/>
    </source>
</evidence>
<dbReference type="HOGENOM" id="CLU_1133003_0_0_5"/>
<sequence>MALQAVNGSKIYIGTRVAPKGTVTLADFTAQETEWDEIGGWTQSGSLGDTQNLITQPFIGEGRERQIKGTRIGGSMENTFAPDSNDPGQIKFKAAIESCSPYAFKVEWGAGCASEGEVTISVATPGVITWPDGHGLEAGSPVMFTPEGGNMPTGLTADTVYYVVEAGLTPTTFSVSATPGGGAIATTLAATATSITATAQPAGQTDLFFGLAMPGAKQGGAANTALLRTWAIAVDSNIVEI</sequence>
<keyword evidence="2" id="KW-1185">Reference proteome</keyword>